<feature type="domain" description="VWFA" evidence="2">
    <location>
        <begin position="318"/>
        <end position="480"/>
    </location>
</feature>
<keyword evidence="4" id="KW-1185">Reference proteome</keyword>
<evidence type="ECO:0000256" key="1">
    <source>
        <dbReference type="SAM" id="Coils"/>
    </source>
</evidence>
<keyword evidence="1" id="KW-0175">Coiled coil</keyword>
<dbReference type="Pfam" id="PF13519">
    <property type="entry name" value="VWA_2"/>
    <property type="match status" value="1"/>
</dbReference>
<dbReference type="SUPFAM" id="SSF53300">
    <property type="entry name" value="vWA-like"/>
    <property type="match status" value="1"/>
</dbReference>
<gene>
    <name evidence="3" type="ORF">FILTAD_01001</name>
</gene>
<evidence type="ECO:0000259" key="2">
    <source>
        <dbReference type="SMART" id="SM00327"/>
    </source>
</evidence>
<evidence type="ECO:0000313" key="4">
    <source>
        <dbReference type="Proteomes" id="UP000270468"/>
    </source>
</evidence>
<dbReference type="GO" id="GO:0005829">
    <property type="term" value="C:cytosol"/>
    <property type="evidence" value="ECO:0007669"/>
    <property type="project" value="TreeGrafter"/>
</dbReference>
<organism evidence="3 4">
    <name type="scientific">Filibacter tadaridae</name>
    <dbReference type="NCBI Taxonomy" id="2483811"/>
    <lineage>
        <taxon>Bacteria</taxon>
        <taxon>Bacillati</taxon>
        <taxon>Bacillota</taxon>
        <taxon>Bacilli</taxon>
        <taxon>Bacillales</taxon>
        <taxon>Caryophanaceae</taxon>
        <taxon>Filibacter</taxon>
    </lineage>
</organism>
<sequence>MRSLKNHTGNRSVLNTDAFDKRRFKEIYTMSRGLQKLSVDGELPMFEPLLGDIWASLYKMKPKLREEEVIDGLQVNKSFMEKIMSDDSFENYRNFTRLDDLSSAIGTVKFGEMTNQWFLEQLEQDEDLRKQMQEIQAMQRQLQKQEQQNGAENGSEKLQEELNEAMSDLDGQLQQSLQDNDHSFSQVMAQAMQETKQTKNRLKSLLGGTSAGSGDAELKKVPLRDQLKLAEKITSTTQMKEIADWAGRFKQIARRKQKSKHSNSIERSGVTLGNDIERLLPMELSLYTHPTTKNDFLRRFVEGKTMQYEQNGHEVLGKGPIILCLDQSGSMHKLDAQSKGFTLALMSIAKKQRRDFCLILFSTRTQVFKFERGNIKSLVMINLAQTFLGGGTNFALPLDGALNVINESRFKKADIVFVTDGEDSVNTSFLEAFNKKKEEKDFNVLSLVIGGGINTVEQFSNKVITVKDFDEEGSFTAFEL</sequence>
<dbReference type="PANTHER" id="PTHR36846:SF1">
    <property type="entry name" value="PROTEIN VIAA"/>
    <property type="match status" value="1"/>
</dbReference>
<dbReference type="InterPro" id="IPR002035">
    <property type="entry name" value="VWF_A"/>
</dbReference>
<reference evidence="3 4" key="1">
    <citation type="submission" date="2018-11" db="EMBL/GenBank/DDBJ databases">
        <authorList>
            <person name="Criscuolo A."/>
        </authorList>
    </citation>
    <scope>NUCLEOTIDE SEQUENCE [LARGE SCALE GENOMIC DNA]</scope>
    <source>
        <strain evidence="3">ATB-66</strain>
    </source>
</reference>
<proteinExistence type="predicted"/>
<name>A0A3P5WYN1_9BACL</name>
<dbReference type="Proteomes" id="UP000270468">
    <property type="component" value="Unassembled WGS sequence"/>
</dbReference>
<dbReference type="AlphaFoldDB" id="A0A3P5WYN1"/>
<evidence type="ECO:0000313" key="3">
    <source>
        <dbReference type="EMBL" id="VDC24150.1"/>
    </source>
</evidence>
<accession>A0A3P5WYN1</accession>
<dbReference type="InterPro" id="IPR036465">
    <property type="entry name" value="vWFA_dom_sf"/>
</dbReference>
<dbReference type="RefSeq" id="WP_238988152.1">
    <property type="nucleotide sequence ID" value="NZ_CBCRXF010000017.1"/>
</dbReference>
<feature type="coiled-coil region" evidence="1">
    <location>
        <begin position="125"/>
        <end position="179"/>
    </location>
</feature>
<dbReference type="SMART" id="SM00327">
    <property type="entry name" value="VWA"/>
    <property type="match status" value="1"/>
</dbReference>
<dbReference type="PANTHER" id="PTHR36846">
    <property type="entry name" value="PROTEIN VIAA"/>
    <property type="match status" value="1"/>
</dbReference>
<dbReference type="EMBL" id="UXAV01000030">
    <property type="protein sequence ID" value="VDC24150.1"/>
    <property type="molecule type" value="Genomic_DNA"/>
</dbReference>
<protein>
    <recommendedName>
        <fullName evidence="2">VWFA domain-containing protein</fullName>
    </recommendedName>
</protein>
<dbReference type="Gene3D" id="3.40.50.410">
    <property type="entry name" value="von Willebrand factor, type A domain"/>
    <property type="match status" value="1"/>
</dbReference>